<dbReference type="FunFam" id="1.10.8.60:FF:000013">
    <property type="entry name" value="DNA polymerase III subunit gamma/tau"/>
    <property type="match status" value="1"/>
</dbReference>
<evidence type="ECO:0000256" key="3">
    <source>
        <dbReference type="ARBA" id="ARBA00022695"/>
    </source>
</evidence>
<keyword evidence="9 11" id="KW-0239">DNA-directed DNA polymerase</keyword>
<evidence type="ECO:0000256" key="6">
    <source>
        <dbReference type="ARBA" id="ARBA00022741"/>
    </source>
</evidence>
<comment type="similarity">
    <text evidence="1 11">Belongs to the DnaX/STICHEL family.</text>
</comment>
<dbReference type="InterPro" id="IPR012763">
    <property type="entry name" value="DNA_pol_III_sug/sutau_N"/>
</dbReference>
<dbReference type="SUPFAM" id="SSF52540">
    <property type="entry name" value="P-loop containing nucleoside triphosphate hydrolases"/>
    <property type="match status" value="1"/>
</dbReference>
<dbReference type="InterPro" id="IPR003593">
    <property type="entry name" value="AAA+_ATPase"/>
</dbReference>
<feature type="domain" description="AAA+ ATPase" evidence="13">
    <location>
        <begin position="36"/>
        <end position="179"/>
    </location>
</feature>
<dbReference type="SUPFAM" id="SSF48019">
    <property type="entry name" value="post-AAA+ oligomerization domain-like"/>
    <property type="match status" value="1"/>
</dbReference>
<sequence>MPFALYRKWRPRRFEEVVGQEHVTRTLRNALRLGRITHAYLFAGPRGTGKTTTARLLAKAVNCLAESVEERPCDRCRICQAVNEGRLIDLIEIDAASNRGIDEIRDLRERVRFSPSEARYKVYVIDEAHMLTTEAFNALLKTLEEPPPHVIFVLATTEPHRIPATILSRCQRFDFRRLSTAEIAGRLEEIVTAEGLRAEPEALTWIARQATGSLRDAVTLLDQLAADEEPITVERVQRALGAGRWDLVSQMIEALGEGEMARGLTLIARAVEEGAHPQQLARQLVEHLRAVMWIQWGNTEALDLPAEQIAAAQRHARTLPPEILPRLIRLFTAAASDMRTAWQPQLALELAFVDAALACQQARATRAAPTPAPALTPSAAPSAPPAAGTPSPLPPSAAPATGAGAGGLTLETLRERWASILKAVRAQSLPTEALLKSCALHSVEGNTVVLAWPSELLRDKFQDPRAKAQALVEDILSHTFGLPVRIQNIVARKTRRGRPALEDPLIRRAVEDLGAQVEEE</sequence>
<dbReference type="Pfam" id="PF13177">
    <property type="entry name" value="DNA_pol3_delta2"/>
    <property type="match status" value="1"/>
</dbReference>
<dbReference type="Gene3D" id="1.20.272.10">
    <property type="match status" value="1"/>
</dbReference>
<dbReference type="PANTHER" id="PTHR11669">
    <property type="entry name" value="REPLICATION FACTOR C / DNA POLYMERASE III GAMMA-TAU SUBUNIT"/>
    <property type="match status" value="1"/>
</dbReference>
<dbReference type="GO" id="GO:0006261">
    <property type="term" value="P:DNA-templated DNA replication"/>
    <property type="evidence" value="ECO:0007669"/>
    <property type="project" value="TreeGrafter"/>
</dbReference>
<dbReference type="InterPro" id="IPR048448">
    <property type="entry name" value="DnaX-like_C"/>
</dbReference>
<evidence type="ECO:0000256" key="7">
    <source>
        <dbReference type="ARBA" id="ARBA00022833"/>
    </source>
</evidence>
<evidence type="ECO:0000313" key="14">
    <source>
        <dbReference type="EMBL" id="GBD09715.1"/>
    </source>
</evidence>
<evidence type="ECO:0000256" key="4">
    <source>
        <dbReference type="ARBA" id="ARBA00022705"/>
    </source>
</evidence>
<comment type="catalytic activity">
    <reaction evidence="10 11">
        <text>DNA(n) + a 2'-deoxyribonucleoside 5'-triphosphate = DNA(n+1) + diphosphate</text>
        <dbReference type="Rhea" id="RHEA:22508"/>
        <dbReference type="Rhea" id="RHEA-COMP:17339"/>
        <dbReference type="Rhea" id="RHEA-COMP:17340"/>
        <dbReference type="ChEBI" id="CHEBI:33019"/>
        <dbReference type="ChEBI" id="CHEBI:61560"/>
        <dbReference type="ChEBI" id="CHEBI:173112"/>
        <dbReference type="EC" id="2.7.7.7"/>
    </reaction>
</comment>
<accession>A0A2H5Y8D4</accession>
<evidence type="ECO:0000256" key="1">
    <source>
        <dbReference type="ARBA" id="ARBA00006360"/>
    </source>
</evidence>
<dbReference type="EC" id="2.7.7.7" evidence="11"/>
<dbReference type="PRINTS" id="PR00300">
    <property type="entry name" value="CLPPROTEASEA"/>
</dbReference>
<evidence type="ECO:0000256" key="11">
    <source>
        <dbReference type="RuleBase" id="RU364063"/>
    </source>
</evidence>
<dbReference type="NCBIfam" id="TIGR02397">
    <property type="entry name" value="dnaX_nterm"/>
    <property type="match status" value="1"/>
</dbReference>
<keyword evidence="6 11" id="KW-0547">Nucleotide-binding</keyword>
<name>A0A2H5Y8D4_9CHLR</name>
<dbReference type="GO" id="GO:0003887">
    <property type="term" value="F:DNA-directed DNA polymerase activity"/>
    <property type="evidence" value="ECO:0007669"/>
    <property type="project" value="UniProtKB-KW"/>
</dbReference>
<dbReference type="EMBL" id="BEHY01000061">
    <property type="protein sequence ID" value="GBD09715.1"/>
    <property type="molecule type" value="Genomic_DNA"/>
</dbReference>
<dbReference type="InterPro" id="IPR022754">
    <property type="entry name" value="DNA_pol_III_gamma-3"/>
</dbReference>
<evidence type="ECO:0000256" key="5">
    <source>
        <dbReference type="ARBA" id="ARBA00022723"/>
    </source>
</evidence>
<dbReference type="Proteomes" id="UP000236642">
    <property type="component" value="Unassembled WGS sequence"/>
</dbReference>
<dbReference type="Pfam" id="PF22608">
    <property type="entry name" value="DNAX_ATPase_lid"/>
    <property type="match status" value="1"/>
</dbReference>
<gene>
    <name evidence="14" type="primary">dnaX_1</name>
    <name evidence="11" type="synonym">dnaX</name>
    <name evidence="14" type="ORF">HRbin22_01975</name>
</gene>
<feature type="region of interest" description="Disordered" evidence="12">
    <location>
        <begin position="368"/>
        <end position="405"/>
    </location>
</feature>
<dbReference type="InterPro" id="IPR027417">
    <property type="entry name" value="P-loop_NTPase"/>
</dbReference>
<dbReference type="CDD" id="cd18137">
    <property type="entry name" value="HLD_clamp_pol_III_gamma_tau"/>
    <property type="match status" value="1"/>
</dbReference>
<keyword evidence="4 11" id="KW-0235">DNA replication</keyword>
<dbReference type="Pfam" id="PF20964">
    <property type="entry name" value="DnaX_C"/>
    <property type="match status" value="1"/>
</dbReference>
<comment type="function">
    <text evidence="11">DNA polymerase III is a complex, multichain enzyme responsible for most of the replicative synthesis in bacteria. This DNA polymerase also exhibits 3' to 5' exonuclease activity.</text>
</comment>
<dbReference type="InterPro" id="IPR008921">
    <property type="entry name" value="DNA_pol3_clamp-load_cplx_C"/>
</dbReference>
<dbReference type="Gene3D" id="3.40.50.300">
    <property type="entry name" value="P-loop containing nucleotide triphosphate hydrolases"/>
    <property type="match status" value="1"/>
</dbReference>
<proteinExistence type="inferred from homology"/>
<dbReference type="SMART" id="SM00382">
    <property type="entry name" value="AAA"/>
    <property type="match status" value="1"/>
</dbReference>
<evidence type="ECO:0000256" key="8">
    <source>
        <dbReference type="ARBA" id="ARBA00022840"/>
    </source>
</evidence>
<evidence type="ECO:0000259" key="13">
    <source>
        <dbReference type="SMART" id="SM00382"/>
    </source>
</evidence>
<evidence type="ECO:0000256" key="10">
    <source>
        <dbReference type="ARBA" id="ARBA00049244"/>
    </source>
</evidence>
<dbReference type="AlphaFoldDB" id="A0A2H5Y8D4"/>
<dbReference type="Gene3D" id="1.10.8.60">
    <property type="match status" value="1"/>
</dbReference>
<dbReference type="GO" id="GO:0005524">
    <property type="term" value="F:ATP binding"/>
    <property type="evidence" value="ECO:0007669"/>
    <property type="project" value="UniProtKB-KW"/>
</dbReference>
<dbReference type="InterPro" id="IPR050238">
    <property type="entry name" value="DNA_Rep/Repair_Clamp_Loader"/>
</dbReference>
<feature type="compositionally biased region" description="Low complexity" evidence="12">
    <location>
        <begin position="368"/>
        <end position="390"/>
    </location>
</feature>
<reference evidence="15" key="1">
    <citation type="submission" date="2017-09" db="EMBL/GenBank/DDBJ databases">
        <title>Metaegenomics of thermophilic ammonia-oxidizing enrichment culture.</title>
        <authorList>
            <person name="Kato S."/>
            <person name="Suzuki K."/>
        </authorList>
    </citation>
    <scope>NUCLEOTIDE SEQUENCE [LARGE SCALE GENOMIC DNA]</scope>
</reference>
<dbReference type="InterPro" id="IPR045085">
    <property type="entry name" value="HLD_clamp_pol_III_gamma_tau"/>
</dbReference>
<dbReference type="InterPro" id="IPR001270">
    <property type="entry name" value="ClpA/B"/>
</dbReference>
<evidence type="ECO:0000313" key="15">
    <source>
        <dbReference type="Proteomes" id="UP000236642"/>
    </source>
</evidence>
<dbReference type="GO" id="GO:0046872">
    <property type="term" value="F:metal ion binding"/>
    <property type="evidence" value="ECO:0007669"/>
    <property type="project" value="UniProtKB-KW"/>
</dbReference>
<dbReference type="PANTHER" id="PTHR11669:SF0">
    <property type="entry name" value="PROTEIN STICHEL-LIKE 2"/>
    <property type="match status" value="1"/>
</dbReference>
<dbReference type="GO" id="GO:0003677">
    <property type="term" value="F:DNA binding"/>
    <property type="evidence" value="ECO:0007669"/>
    <property type="project" value="InterPro"/>
</dbReference>
<dbReference type="Pfam" id="PF12169">
    <property type="entry name" value="DNA_pol3_gamma3"/>
    <property type="match status" value="1"/>
</dbReference>
<keyword evidence="5" id="KW-0479">Metal-binding</keyword>
<evidence type="ECO:0000256" key="9">
    <source>
        <dbReference type="ARBA" id="ARBA00022932"/>
    </source>
</evidence>
<comment type="caution">
    <text evidence="14">The sequence shown here is derived from an EMBL/GenBank/DDBJ whole genome shotgun (WGS) entry which is preliminary data.</text>
</comment>
<dbReference type="NCBIfam" id="NF004046">
    <property type="entry name" value="PRK05563.1"/>
    <property type="match status" value="1"/>
</dbReference>
<keyword evidence="3 11" id="KW-0548">Nucleotidyltransferase</keyword>
<dbReference type="CDD" id="cd00009">
    <property type="entry name" value="AAA"/>
    <property type="match status" value="1"/>
</dbReference>
<dbReference type="FunFam" id="3.40.50.300:FF:000014">
    <property type="entry name" value="DNA polymerase III subunit gamma/tau"/>
    <property type="match status" value="1"/>
</dbReference>
<keyword evidence="2 11" id="KW-0808">Transferase</keyword>
<evidence type="ECO:0000256" key="2">
    <source>
        <dbReference type="ARBA" id="ARBA00022679"/>
    </source>
</evidence>
<protein>
    <recommendedName>
        <fullName evidence="11">DNA polymerase III subunit gamma/tau</fullName>
        <ecNumber evidence="11">2.7.7.7</ecNumber>
    </recommendedName>
</protein>
<comment type="subunit">
    <text evidence="11">DNA polymerase III contains a core (composed of alpha, epsilon and theta chains) that associates with a tau subunit. This core dimerizes to form the POLIII' complex. PolIII' associates with the gamma complex (composed of gamma, delta, delta', psi and chi chains) and with the beta chain to form the complete DNA polymerase III complex.</text>
</comment>
<keyword evidence="8 11" id="KW-0067">ATP-binding</keyword>
<dbReference type="GO" id="GO:0009360">
    <property type="term" value="C:DNA polymerase III complex"/>
    <property type="evidence" value="ECO:0007669"/>
    <property type="project" value="InterPro"/>
</dbReference>
<evidence type="ECO:0000256" key="12">
    <source>
        <dbReference type="SAM" id="MobiDB-lite"/>
    </source>
</evidence>
<keyword evidence="7" id="KW-0862">Zinc</keyword>
<organism evidence="14 15">
    <name type="scientific">Candidatus Thermoflexus japonica</name>
    <dbReference type="NCBI Taxonomy" id="2035417"/>
    <lineage>
        <taxon>Bacteria</taxon>
        <taxon>Bacillati</taxon>
        <taxon>Chloroflexota</taxon>
        <taxon>Thermoflexia</taxon>
        <taxon>Thermoflexales</taxon>
        <taxon>Thermoflexaceae</taxon>
        <taxon>Thermoflexus</taxon>
    </lineage>
</organism>